<evidence type="ECO:0000256" key="5">
    <source>
        <dbReference type="PIRSR" id="PIRSR001430-1"/>
    </source>
</evidence>
<dbReference type="GO" id="GO:0160147">
    <property type="term" value="F:tRNA pseudouridine(38-40) synthase activity"/>
    <property type="evidence" value="ECO:0007669"/>
    <property type="project" value="UniProtKB-EC"/>
</dbReference>
<evidence type="ECO:0000256" key="4">
    <source>
        <dbReference type="HAMAP-Rule" id="MF_00171"/>
    </source>
</evidence>
<dbReference type="Gene3D" id="3.30.70.580">
    <property type="entry name" value="Pseudouridine synthase I, catalytic domain, N-terminal subdomain"/>
    <property type="match status" value="1"/>
</dbReference>
<evidence type="ECO:0000256" key="1">
    <source>
        <dbReference type="ARBA" id="ARBA00009375"/>
    </source>
</evidence>
<keyword evidence="2 4" id="KW-0819">tRNA processing</keyword>
<protein>
    <recommendedName>
        <fullName evidence="4">tRNA pseudouridine synthase A</fullName>
        <ecNumber evidence="4">5.4.99.12</ecNumber>
    </recommendedName>
    <alternativeName>
        <fullName evidence="4">tRNA pseudouridine(38-40) synthase</fullName>
    </alternativeName>
    <alternativeName>
        <fullName evidence="4">tRNA pseudouridylate synthase I</fullName>
    </alternativeName>
    <alternativeName>
        <fullName evidence="4">tRNA-uridine isomerase I</fullName>
    </alternativeName>
</protein>
<dbReference type="PANTHER" id="PTHR11142">
    <property type="entry name" value="PSEUDOURIDYLATE SYNTHASE"/>
    <property type="match status" value="1"/>
</dbReference>
<dbReference type="PIRSF" id="PIRSF001430">
    <property type="entry name" value="tRNA_psdUrid_synth"/>
    <property type="match status" value="1"/>
</dbReference>
<dbReference type="FunFam" id="3.30.70.580:FF:000001">
    <property type="entry name" value="tRNA pseudouridine synthase A"/>
    <property type="match status" value="1"/>
</dbReference>
<dbReference type="GO" id="GO:0031119">
    <property type="term" value="P:tRNA pseudouridine synthesis"/>
    <property type="evidence" value="ECO:0007669"/>
    <property type="project" value="UniProtKB-UniRule"/>
</dbReference>
<dbReference type="Proteomes" id="UP000199758">
    <property type="component" value="Unassembled WGS sequence"/>
</dbReference>
<reference evidence="9 10" key="1">
    <citation type="submission" date="2016-11" db="EMBL/GenBank/DDBJ databases">
        <authorList>
            <person name="Jaros S."/>
            <person name="Januszkiewicz K."/>
            <person name="Wedrychowicz H."/>
        </authorList>
    </citation>
    <scope>NUCLEOTIDE SEQUENCE [LARGE SCALE GENOMIC DNA]</scope>
    <source>
        <strain evidence="9 10">CGMCC 1.7049</strain>
    </source>
</reference>
<keyword evidence="10" id="KW-1185">Reference proteome</keyword>
<dbReference type="HAMAP" id="MF_00171">
    <property type="entry name" value="TruA"/>
    <property type="match status" value="1"/>
</dbReference>
<feature type="domain" description="Pseudouridine synthase I TruA alpha/beta" evidence="8">
    <location>
        <begin position="145"/>
        <end position="247"/>
    </location>
</feature>
<feature type="active site" description="Nucleophile" evidence="4 5">
    <location>
        <position position="54"/>
    </location>
</feature>
<accession>A0A1M5PUW2</accession>
<dbReference type="EC" id="5.4.99.12" evidence="4"/>
<dbReference type="NCBIfam" id="TIGR00071">
    <property type="entry name" value="hisT_truA"/>
    <property type="match status" value="1"/>
</dbReference>
<name>A0A1M5PUW2_9GAMM</name>
<organism evidence="9 10">
    <name type="scientific">Hydrocarboniphaga daqingensis</name>
    <dbReference type="NCBI Taxonomy" id="490188"/>
    <lineage>
        <taxon>Bacteria</taxon>
        <taxon>Pseudomonadati</taxon>
        <taxon>Pseudomonadota</taxon>
        <taxon>Gammaproteobacteria</taxon>
        <taxon>Nevskiales</taxon>
        <taxon>Nevskiaceae</taxon>
        <taxon>Hydrocarboniphaga</taxon>
    </lineage>
</organism>
<comment type="similarity">
    <text evidence="1 4 7">Belongs to the tRNA pseudouridine synthase TruA family.</text>
</comment>
<dbReference type="InterPro" id="IPR020103">
    <property type="entry name" value="PsdUridine_synth_cat_dom_sf"/>
</dbReference>
<dbReference type="Pfam" id="PF01416">
    <property type="entry name" value="PseudoU_synth_1"/>
    <property type="match status" value="2"/>
</dbReference>
<dbReference type="EMBL" id="FQWZ01000005">
    <property type="protein sequence ID" value="SHH05618.1"/>
    <property type="molecule type" value="Genomic_DNA"/>
</dbReference>
<evidence type="ECO:0000313" key="10">
    <source>
        <dbReference type="Proteomes" id="UP000199758"/>
    </source>
</evidence>
<dbReference type="CDD" id="cd02570">
    <property type="entry name" value="PseudoU_synth_EcTruA"/>
    <property type="match status" value="1"/>
</dbReference>
<keyword evidence="3 4" id="KW-0413">Isomerase</keyword>
<dbReference type="PANTHER" id="PTHR11142:SF0">
    <property type="entry name" value="TRNA PSEUDOURIDINE SYNTHASE-LIKE 1"/>
    <property type="match status" value="1"/>
</dbReference>
<comment type="caution">
    <text evidence="4">Lacks conserved residue(s) required for the propagation of feature annotation.</text>
</comment>
<evidence type="ECO:0000259" key="8">
    <source>
        <dbReference type="Pfam" id="PF01416"/>
    </source>
</evidence>
<evidence type="ECO:0000256" key="3">
    <source>
        <dbReference type="ARBA" id="ARBA00023235"/>
    </source>
</evidence>
<dbReference type="GO" id="GO:0003723">
    <property type="term" value="F:RNA binding"/>
    <property type="evidence" value="ECO:0007669"/>
    <property type="project" value="InterPro"/>
</dbReference>
<dbReference type="InterPro" id="IPR020094">
    <property type="entry name" value="TruA/RsuA/RluB/E/F_N"/>
</dbReference>
<comment type="catalytic activity">
    <reaction evidence="4 7">
        <text>uridine(38/39/40) in tRNA = pseudouridine(38/39/40) in tRNA</text>
        <dbReference type="Rhea" id="RHEA:22376"/>
        <dbReference type="Rhea" id="RHEA-COMP:10085"/>
        <dbReference type="Rhea" id="RHEA-COMP:10087"/>
        <dbReference type="ChEBI" id="CHEBI:65314"/>
        <dbReference type="ChEBI" id="CHEBI:65315"/>
        <dbReference type="EC" id="5.4.99.12"/>
    </reaction>
</comment>
<feature type="binding site" evidence="4 6">
    <location>
        <position position="112"/>
    </location>
    <ligand>
        <name>substrate</name>
    </ligand>
</feature>
<dbReference type="RefSeq" id="WP_072897760.1">
    <property type="nucleotide sequence ID" value="NZ_FQWZ01000005.1"/>
</dbReference>
<proteinExistence type="inferred from homology"/>
<dbReference type="InterPro" id="IPR001406">
    <property type="entry name" value="PsdUridine_synth_TruA"/>
</dbReference>
<dbReference type="InterPro" id="IPR020095">
    <property type="entry name" value="PsdUridine_synth_TruA_C"/>
</dbReference>
<comment type="function">
    <text evidence="4">Formation of pseudouridine at positions 38, 39 and 40 in the anticodon stem and loop of transfer RNAs.</text>
</comment>
<evidence type="ECO:0000256" key="2">
    <source>
        <dbReference type="ARBA" id="ARBA00022694"/>
    </source>
</evidence>
<comment type="subunit">
    <text evidence="4">Homodimer.</text>
</comment>
<dbReference type="Gene3D" id="3.30.70.660">
    <property type="entry name" value="Pseudouridine synthase I, catalytic domain, C-terminal subdomain"/>
    <property type="match status" value="1"/>
</dbReference>
<evidence type="ECO:0000256" key="6">
    <source>
        <dbReference type="PIRSR" id="PIRSR001430-2"/>
    </source>
</evidence>
<evidence type="ECO:0000313" key="9">
    <source>
        <dbReference type="EMBL" id="SHH05618.1"/>
    </source>
</evidence>
<gene>
    <name evidence="4" type="primary">truA</name>
    <name evidence="9" type="ORF">SAMN04488068_2332</name>
</gene>
<feature type="domain" description="Pseudouridine synthase I TruA alpha/beta" evidence="8">
    <location>
        <begin position="8"/>
        <end position="104"/>
    </location>
</feature>
<sequence>MEITRWAAAVEYVGTRYSGWQSQQHAPSVQGELETALSRVAAHPVAVSAAGRTDAGVHGHAQIIHFDSPSRRSPYAWLLGTNTHLPPDVSLRWVQAVAPDFHARHSAVARRYRYVIHNSRARSALLSDRAAWLAWTLDEQAMHRASQCLIGELDFSAFRGAQCQSTTPWRCVTDIAVWRRNDFVLIDIRANAFLHHMVRNIAGTLMEVGQGRQSEAWVAEVLASRDRTRAGMNAPAQGLYFVAADYPAHYGLPAAADFWLP</sequence>
<dbReference type="AlphaFoldDB" id="A0A1M5PUW2"/>
<evidence type="ECO:0000256" key="7">
    <source>
        <dbReference type="RuleBase" id="RU003792"/>
    </source>
</evidence>
<dbReference type="InterPro" id="IPR020097">
    <property type="entry name" value="PsdUridine_synth_TruA_a/b_dom"/>
</dbReference>
<dbReference type="STRING" id="490188.SAMN04488068_2332"/>
<dbReference type="SUPFAM" id="SSF55120">
    <property type="entry name" value="Pseudouridine synthase"/>
    <property type="match status" value="1"/>
</dbReference>